<dbReference type="PANTHER" id="PTHR31897">
    <property type="entry name" value="PROTEIN CBG17011-RELATED"/>
    <property type="match status" value="1"/>
</dbReference>
<dbReference type="OMA" id="FYEAKCQ"/>
<dbReference type="AlphaFoldDB" id="G0NF15"/>
<proteinExistence type="predicted"/>
<accession>G0NF15</accession>
<dbReference type="eggNOG" id="ENOG502TIF4">
    <property type="taxonomic scope" value="Eukaryota"/>
</dbReference>
<keyword evidence="3" id="KW-1185">Reference proteome</keyword>
<gene>
    <name evidence="2" type="ORF">CAEBREN_13378</name>
</gene>
<protein>
    <recommendedName>
        <fullName evidence="1">T20D4.11-like domain-containing protein</fullName>
    </recommendedName>
</protein>
<name>G0NF15_CAEBE</name>
<dbReference type="Pfam" id="PF01579">
    <property type="entry name" value="DUF19"/>
    <property type="match status" value="3"/>
</dbReference>
<dbReference type="HOGENOM" id="CLU_587395_0_0_1"/>
<feature type="domain" description="T20D4.11-like" evidence="1">
    <location>
        <begin position="11"/>
        <end position="68"/>
    </location>
</feature>
<dbReference type="Proteomes" id="UP000008068">
    <property type="component" value="Unassembled WGS sequence"/>
</dbReference>
<dbReference type="InParanoid" id="G0NF15"/>
<evidence type="ECO:0000313" key="2">
    <source>
        <dbReference type="EMBL" id="EGT59091.1"/>
    </source>
</evidence>
<dbReference type="PANTHER" id="PTHR31897:SF1">
    <property type="entry name" value="DUF19 DOMAIN-CONTAINING PROTEIN"/>
    <property type="match status" value="1"/>
</dbReference>
<feature type="domain" description="T20D4.11-like" evidence="1">
    <location>
        <begin position="242"/>
        <end position="386"/>
    </location>
</feature>
<organism evidence="3">
    <name type="scientific">Caenorhabditis brenneri</name>
    <name type="common">Nematode worm</name>
    <dbReference type="NCBI Taxonomy" id="135651"/>
    <lineage>
        <taxon>Eukaryota</taxon>
        <taxon>Metazoa</taxon>
        <taxon>Ecdysozoa</taxon>
        <taxon>Nematoda</taxon>
        <taxon>Chromadorea</taxon>
        <taxon>Rhabditida</taxon>
        <taxon>Rhabditina</taxon>
        <taxon>Rhabditomorpha</taxon>
        <taxon>Rhabditoidea</taxon>
        <taxon>Rhabditidae</taxon>
        <taxon>Peloderinae</taxon>
        <taxon>Caenorhabditis</taxon>
    </lineage>
</organism>
<reference evidence="3" key="1">
    <citation type="submission" date="2011-07" db="EMBL/GenBank/DDBJ databases">
        <authorList>
            <consortium name="Caenorhabditis brenneri Sequencing and Analysis Consortium"/>
            <person name="Wilson R.K."/>
        </authorList>
    </citation>
    <scope>NUCLEOTIDE SEQUENCE [LARGE SCALE GENOMIC DNA]</scope>
    <source>
        <strain evidence="3">PB2801</strain>
    </source>
</reference>
<evidence type="ECO:0000259" key="1">
    <source>
        <dbReference type="Pfam" id="PF01579"/>
    </source>
</evidence>
<dbReference type="InterPro" id="IPR002542">
    <property type="entry name" value="T20D4.11-like_dom"/>
</dbReference>
<evidence type="ECO:0000313" key="3">
    <source>
        <dbReference type="Proteomes" id="UP000008068"/>
    </source>
</evidence>
<dbReference type="OrthoDB" id="10551563at2759"/>
<sequence length="391" mass="44527">MQFAYNSHESNVHHCLRDYDFLDYNSTKRREGYNNGKSCLIDFMSDNCTPAASKYFVEKYQLLSNVMSAELAGRDCFHSFYHSNGIYCRALIDELPYRRTLYSNNNVQLDDSLRDSTEKLCTATKTCFSSSDCPTSHDYKLFYEAKCQNLEFQKVDLHECLTIVYSLIYNGFYECIGKYNFLSTDLNLKKESFDSGKFCFLQMVTNKCSSESSEFINNNYEKVVDMLTVKPVGETCAEPFHEFQSQQCQAAVDSAKSKMKESFGNETPSIFNEKWSQIEDVCQKAQDCIDDCCQYNERDRETINNLCASLKISSNKLGECLRKLNSEKTDLTKYSCLNGTELYGAVLQNTCLLFGTMKDCTKTVLEDFCGSAVISDNEKSISALLALSGCK</sequence>
<dbReference type="EMBL" id="GL379874">
    <property type="protein sequence ID" value="EGT59091.1"/>
    <property type="molecule type" value="Genomic_DNA"/>
</dbReference>
<feature type="domain" description="T20D4.11-like" evidence="1">
    <location>
        <begin position="86"/>
        <end position="228"/>
    </location>
</feature>